<dbReference type="EMBL" id="RKRF01000009">
    <property type="protein sequence ID" value="RPF53414.1"/>
    <property type="molecule type" value="Genomic_DNA"/>
</dbReference>
<dbReference type="PANTHER" id="PTHR15020">
    <property type="entry name" value="FLAVIN REDUCTASE-RELATED"/>
    <property type="match status" value="1"/>
</dbReference>
<protein>
    <submittedName>
        <fullName evidence="2">Uncharacterized protein YbjT (DUF2867 family)</fullName>
    </submittedName>
</protein>
<name>A0A3N5B7J9_9BACI</name>
<organism evidence="2 3">
    <name type="scientific">Aquisalibacillus elongatus</name>
    <dbReference type="NCBI Taxonomy" id="485577"/>
    <lineage>
        <taxon>Bacteria</taxon>
        <taxon>Bacillati</taxon>
        <taxon>Bacillota</taxon>
        <taxon>Bacilli</taxon>
        <taxon>Bacillales</taxon>
        <taxon>Bacillaceae</taxon>
        <taxon>Aquisalibacillus</taxon>
    </lineage>
</organism>
<dbReference type="AlphaFoldDB" id="A0A3N5B7J9"/>
<keyword evidence="3" id="KW-1185">Reference proteome</keyword>
<reference evidence="2 3" key="1">
    <citation type="submission" date="2018-11" db="EMBL/GenBank/DDBJ databases">
        <title>Genomic Encyclopedia of Type Strains, Phase IV (KMG-IV): sequencing the most valuable type-strain genomes for metagenomic binning, comparative biology and taxonomic classification.</title>
        <authorList>
            <person name="Goeker M."/>
        </authorList>
    </citation>
    <scope>NUCLEOTIDE SEQUENCE [LARGE SCALE GENOMIC DNA]</scope>
    <source>
        <strain evidence="2 3">DSM 18090</strain>
    </source>
</reference>
<feature type="domain" description="NAD(P)-binding" evidence="1">
    <location>
        <begin position="7"/>
        <end position="191"/>
    </location>
</feature>
<accession>A0A3N5B7J9</accession>
<dbReference type="CDD" id="cd05243">
    <property type="entry name" value="SDR_a5"/>
    <property type="match status" value="1"/>
</dbReference>
<sequence>MKVLVVGANGQIGKQTTEMLQEQNDHHVRAMVRKEDQLNEFKEKGIEAVLADLEGPVEQLAQAAEGCDAVIFAAGSGGQTGADKTLLIDLDGAIKMVEAAEKAGVERFLMVSALQAHNRDNWNEKIRHYYVAKHYADKALEESSLNHTIVRPGGLLNEAGTGQVRVATDLPERATIPREDVARVLVASLNQEKAFNRGFDLVSGEQSIEEALKTL</sequence>
<dbReference type="Proteomes" id="UP000276443">
    <property type="component" value="Unassembled WGS sequence"/>
</dbReference>
<dbReference type="RefSeq" id="WP_124221928.1">
    <property type="nucleotide sequence ID" value="NZ_RKRF01000009.1"/>
</dbReference>
<dbReference type="Pfam" id="PF13460">
    <property type="entry name" value="NAD_binding_10"/>
    <property type="match status" value="1"/>
</dbReference>
<dbReference type="PANTHER" id="PTHR15020:SF50">
    <property type="entry name" value="UPF0659 PROTEIN YMR090W"/>
    <property type="match status" value="1"/>
</dbReference>
<proteinExistence type="predicted"/>
<evidence type="ECO:0000259" key="1">
    <source>
        <dbReference type="Pfam" id="PF13460"/>
    </source>
</evidence>
<dbReference type="InterPro" id="IPR036291">
    <property type="entry name" value="NAD(P)-bd_dom_sf"/>
</dbReference>
<evidence type="ECO:0000313" key="2">
    <source>
        <dbReference type="EMBL" id="RPF53414.1"/>
    </source>
</evidence>
<comment type="caution">
    <text evidence="2">The sequence shown here is derived from an EMBL/GenBank/DDBJ whole genome shotgun (WGS) entry which is preliminary data.</text>
</comment>
<gene>
    <name evidence="2" type="ORF">EDC24_1913</name>
</gene>
<dbReference type="Gene3D" id="3.40.50.720">
    <property type="entry name" value="NAD(P)-binding Rossmann-like Domain"/>
    <property type="match status" value="1"/>
</dbReference>
<dbReference type="OrthoDB" id="9803892at2"/>
<dbReference type="InterPro" id="IPR016040">
    <property type="entry name" value="NAD(P)-bd_dom"/>
</dbReference>
<evidence type="ECO:0000313" key="3">
    <source>
        <dbReference type="Proteomes" id="UP000276443"/>
    </source>
</evidence>
<dbReference type="SUPFAM" id="SSF51735">
    <property type="entry name" value="NAD(P)-binding Rossmann-fold domains"/>
    <property type="match status" value="1"/>
</dbReference>